<dbReference type="NCBIfam" id="TIGR01039">
    <property type="entry name" value="atpD"/>
    <property type="match status" value="1"/>
</dbReference>
<evidence type="ECO:0000256" key="2">
    <source>
        <dbReference type="ARBA" id="ARBA00008936"/>
    </source>
</evidence>
<keyword evidence="3" id="KW-0813">Transport</keyword>
<keyword evidence="7" id="KW-0406">Ion transport</keyword>
<dbReference type="SUPFAM" id="SSF50615">
    <property type="entry name" value="N-terminal domain of alpha and beta subunits of F1 ATP synthase"/>
    <property type="match status" value="1"/>
</dbReference>
<dbReference type="PANTHER" id="PTHR15184:SF71">
    <property type="entry name" value="ATP SYNTHASE SUBUNIT BETA, MITOCHONDRIAL"/>
    <property type="match status" value="1"/>
</dbReference>
<evidence type="ECO:0000256" key="4">
    <source>
        <dbReference type="ARBA" id="ARBA00022741"/>
    </source>
</evidence>
<dbReference type="SMART" id="SM00382">
    <property type="entry name" value="AAA"/>
    <property type="match status" value="1"/>
</dbReference>
<evidence type="ECO:0000256" key="8">
    <source>
        <dbReference type="ARBA" id="ARBA00023136"/>
    </source>
</evidence>
<dbReference type="InterPro" id="IPR003593">
    <property type="entry name" value="AAA+_ATPase"/>
</dbReference>
<dbReference type="InterPro" id="IPR020003">
    <property type="entry name" value="ATPase_a/bsu_AS"/>
</dbReference>
<sequence length="458" mass="49462">MSSGNIVEIIGAVVDVEFPRDAVPKIYDALKVDSAGLTLEVQGQLGDGVVRTIAMGSTDGVKRGLEVSNTGEPISIPVGQGTLGRVMDVLGNPIDEAGPVKYDKLMPIHRSPPTYEEQAASVDILETGIKVIDLIMPIAKGGKIGLFGGAGVGKTVTLMELIRNIAVEHSGFSVFAGVGERTREGNDFYYEMQEGGVLDKVALVYGQMNEPPGNRLRVALTGLTIAENFRDEGRDVLMFIDNIYRYTLAGTEVSALLGRMPSAVGYQPTLAEEMGVLQERITSTKTGSITSFQAVYVPADDLTDPSPATTFAHLDATLVLSRQVAELGIYPAVDPLDSTSRQLDPLVVGNEHYDVARAVQGTLQRYKELRDIIAILGMDELSEEDKQDVSRARKIQRFLSQPFFVAETFTGAPGKYVSLKDTIAAFKGIVNGDYDDLPEQAFYMVGTIDEAMEKAKSL</sequence>
<comment type="similarity">
    <text evidence="2">Belongs to the ATPase alpha/beta chains family.</text>
</comment>
<proteinExistence type="inferred from homology"/>
<keyword evidence="5" id="KW-0067">ATP-binding</keyword>
<dbReference type="SUPFAM" id="SSF47917">
    <property type="entry name" value="C-terminal domain of alpha and beta subunits of F1 ATP synthase"/>
    <property type="match status" value="1"/>
</dbReference>
<evidence type="ECO:0000256" key="6">
    <source>
        <dbReference type="ARBA" id="ARBA00022967"/>
    </source>
</evidence>
<keyword evidence="9" id="KW-0139">CF(1)</keyword>
<keyword evidence="6" id="KW-1278">Translocase</keyword>
<evidence type="ECO:0000256" key="1">
    <source>
        <dbReference type="ARBA" id="ARBA00004170"/>
    </source>
</evidence>
<dbReference type="Pfam" id="PF22919">
    <property type="entry name" value="ATP-synt_VA_C"/>
    <property type="match status" value="1"/>
</dbReference>
<keyword evidence="10" id="KW-0066">ATP synthesis</keyword>
<evidence type="ECO:0000256" key="7">
    <source>
        <dbReference type="ARBA" id="ARBA00023065"/>
    </source>
</evidence>
<evidence type="ECO:0000256" key="5">
    <source>
        <dbReference type="ARBA" id="ARBA00022840"/>
    </source>
</evidence>
<dbReference type="EMBL" id="UOFN01000047">
    <property type="protein sequence ID" value="VAW75441.1"/>
    <property type="molecule type" value="Genomic_DNA"/>
</dbReference>
<dbReference type="GO" id="GO:0045259">
    <property type="term" value="C:proton-transporting ATP synthase complex"/>
    <property type="evidence" value="ECO:0007669"/>
    <property type="project" value="UniProtKB-KW"/>
</dbReference>
<dbReference type="FunFam" id="3.40.50.300:FF:000004">
    <property type="entry name" value="ATP synthase subunit beta"/>
    <property type="match status" value="1"/>
</dbReference>
<evidence type="ECO:0000256" key="9">
    <source>
        <dbReference type="ARBA" id="ARBA00023196"/>
    </source>
</evidence>
<comment type="subcellular location">
    <subcellularLocation>
        <location evidence="1">Membrane</location>
        <topology evidence="1">Peripheral membrane protein</topology>
    </subcellularLocation>
</comment>
<dbReference type="GO" id="GO:0046933">
    <property type="term" value="F:proton-transporting ATP synthase activity, rotational mechanism"/>
    <property type="evidence" value="ECO:0007669"/>
    <property type="project" value="InterPro"/>
</dbReference>
<evidence type="ECO:0000256" key="10">
    <source>
        <dbReference type="ARBA" id="ARBA00023310"/>
    </source>
</evidence>
<dbReference type="EC" id="3.6.3.14" evidence="12"/>
<feature type="domain" description="AAA+ ATPase" evidence="11">
    <location>
        <begin position="140"/>
        <end position="324"/>
    </location>
</feature>
<organism evidence="12">
    <name type="scientific">hydrothermal vent metagenome</name>
    <dbReference type="NCBI Taxonomy" id="652676"/>
    <lineage>
        <taxon>unclassified sequences</taxon>
        <taxon>metagenomes</taxon>
        <taxon>ecological metagenomes</taxon>
    </lineage>
</organism>
<dbReference type="InterPro" id="IPR024034">
    <property type="entry name" value="ATPase_F1/V1_b/a_C"/>
</dbReference>
<dbReference type="InterPro" id="IPR036121">
    <property type="entry name" value="ATPase_F1/V1/A1_a/bsu_N_sf"/>
</dbReference>
<dbReference type="Gene3D" id="2.40.10.170">
    <property type="match status" value="1"/>
</dbReference>
<dbReference type="InterPro" id="IPR000194">
    <property type="entry name" value="ATPase_F1/V1/A1_a/bsu_nucl-bd"/>
</dbReference>
<dbReference type="Gene3D" id="3.40.50.300">
    <property type="entry name" value="P-loop containing nucleotide triphosphate hydrolases"/>
    <property type="match status" value="1"/>
</dbReference>
<dbReference type="InterPro" id="IPR027417">
    <property type="entry name" value="P-loop_NTPase"/>
</dbReference>
<keyword evidence="4" id="KW-0547">Nucleotide-binding</keyword>
<dbReference type="PROSITE" id="PS00152">
    <property type="entry name" value="ATPASE_ALPHA_BETA"/>
    <property type="match status" value="1"/>
</dbReference>
<dbReference type="Gene3D" id="1.10.1140.10">
    <property type="entry name" value="Bovine Mitochondrial F1-atpase, Atp Synthase Beta Chain, Chain D, domain 3"/>
    <property type="match status" value="1"/>
</dbReference>
<dbReference type="AlphaFoldDB" id="A0A3B0Y750"/>
<evidence type="ECO:0000256" key="3">
    <source>
        <dbReference type="ARBA" id="ARBA00022448"/>
    </source>
</evidence>
<dbReference type="InterPro" id="IPR050053">
    <property type="entry name" value="ATPase_alpha/beta_chains"/>
</dbReference>
<dbReference type="Pfam" id="PF00006">
    <property type="entry name" value="ATP-synt_ab"/>
    <property type="match status" value="1"/>
</dbReference>
<dbReference type="PANTHER" id="PTHR15184">
    <property type="entry name" value="ATP SYNTHASE"/>
    <property type="match status" value="1"/>
</dbReference>
<evidence type="ECO:0000313" key="12">
    <source>
        <dbReference type="EMBL" id="VAW75441.1"/>
    </source>
</evidence>
<dbReference type="CDD" id="cd01133">
    <property type="entry name" value="F1-ATPase_beta_CD"/>
    <property type="match status" value="1"/>
</dbReference>
<evidence type="ECO:0000259" key="11">
    <source>
        <dbReference type="SMART" id="SM00382"/>
    </source>
</evidence>
<protein>
    <submittedName>
        <fullName evidence="12">ATP synthase beta chain</fullName>
        <ecNumber evidence="12">3.6.3.14</ecNumber>
    </submittedName>
</protein>
<dbReference type="Pfam" id="PF02874">
    <property type="entry name" value="ATP-synt_ab_N"/>
    <property type="match status" value="1"/>
</dbReference>
<gene>
    <name evidence="12" type="ORF">MNBD_GAMMA15-532</name>
</gene>
<dbReference type="FunFam" id="1.10.1140.10:FF:000001">
    <property type="entry name" value="ATP synthase subunit beta"/>
    <property type="match status" value="1"/>
</dbReference>
<dbReference type="GO" id="GO:0005524">
    <property type="term" value="F:ATP binding"/>
    <property type="evidence" value="ECO:0007669"/>
    <property type="project" value="UniProtKB-KW"/>
</dbReference>
<dbReference type="InterPro" id="IPR005722">
    <property type="entry name" value="ATP_synth_F1_bsu"/>
</dbReference>
<keyword evidence="12" id="KW-0378">Hydrolase</keyword>
<accession>A0A3B0Y750</accession>
<dbReference type="CDD" id="cd18115">
    <property type="entry name" value="ATP-synt_F1_beta_N"/>
    <property type="match status" value="1"/>
</dbReference>
<name>A0A3B0Y750_9ZZZZ</name>
<dbReference type="InterPro" id="IPR055190">
    <property type="entry name" value="ATP-synt_VA_C"/>
</dbReference>
<dbReference type="GO" id="GO:0016787">
    <property type="term" value="F:hydrolase activity"/>
    <property type="evidence" value="ECO:0007669"/>
    <property type="project" value="UniProtKB-KW"/>
</dbReference>
<dbReference type="CDD" id="cd18110">
    <property type="entry name" value="ATP-synt_F1_beta_C"/>
    <property type="match status" value="1"/>
</dbReference>
<keyword evidence="8" id="KW-0472">Membrane</keyword>
<dbReference type="SUPFAM" id="SSF52540">
    <property type="entry name" value="P-loop containing nucleoside triphosphate hydrolases"/>
    <property type="match status" value="1"/>
</dbReference>
<dbReference type="HAMAP" id="MF_01347">
    <property type="entry name" value="ATP_synth_beta_bact"/>
    <property type="match status" value="1"/>
</dbReference>
<reference evidence="12" key="1">
    <citation type="submission" date="2018-06" db="EMBL/GenBank/DDBJ databases">
        <authorList>
            <person name="Zhirakovskaya E."/>
        </authorList>
    </citation>
    <scope>NUCLEOTIDE SEQUENCE</scope>
</reference>
<dbReference type="InterPro" id="IPR004100">
    <property type="entry name" value="ATPase_F1/V1/A1_a/bsu_N"/>
</dbReference>